<organism evidence="1 2">
    <name type="scientific">Puccinia sorghi</name>
    <dbReference type="NCBI Taxonomy" id="27349"/>
    <lineage>
        <taxon>Eukaryota</taxon>
        <taxon>Fungi</taxon>
        <taxon>Dikarya</taxon>
        <taxon>Basidiomycota</taxon>
        <taxon>Pucciniomycotina</taxon>
        <taxon>Pucciniomycetes</taxon>
        <taxon>Pucciniales</taxon>
        <taxon>Pucciniaceae</taxon>
        <taxon>Puccinia</taxon>
    </lineage>
</organism>
<proteinExistence type="predicted"/>
<reference evidence="1 2" key="1">
    <citation type="submission" date="2015-08" db="EMBL/GenBank/DDBJ databases">
        <title>Next Generation Sequencing and Analysis of the Genome of Puccinia sorghi L Schw, the Causal Agent of Maize Common Rust.</title>
        <authorList>
            <person name="Rochi L."/>
            <person name="Burguener G."/>
            <person name="Darino M."/>
            <person name="Turjanski A."/>
            <person name="Kreff E."/>
            <person name="Dieguez M.J."/>
            <person name="Sacco F."/>
        </authorList>
    </citation>
    <scope>NUCLEOTIDE SEQUENCE [LARGE SCALE GENOMIC DNA]</scope>
    <source>
        <strain evidence="1 2">RO10H11247</strain>
    </source>
</reference>
<dbReference type="VEuPathDB" id="FungiDB:VP01_38g5"/>
<keyword evidence="2" id="KW-1185">Reference proteome</keyword>
<dbReference type="EMBL" id="LAVV01008946">
    <property type="protein sequence ID" value="KNZ51574.1"/>
    <property type="molecule type" value="Genomic_DNA"/>
</dbReference>
<accession>A0A0L6USU6</accession>
<protein>
    <submittedName>
        <fullName evidence="1">Uncharacterized protein</fullName>
    </submittedName>
</protein>
<dbReference type="Proteomes" id="UP000037035">
    <property type="component" value="Unassembled WGS sequence"/>
</dbReference>
<sequence>MPNTMSQSVKTADRLVEDSVTETIVEISFESEFLCLLHCSSIAVGWNIFDIEDNFKLLDLSMDRSILHVVKSSIALDVRPILKDADSALEAFQTLKKNFHKSTRAKELEFINDLGVSISPIAQGLFLQALTSPPAGTTCMQMNNLILVAAEKSDELGAREVQVIYNSVQDSVEGVGMEANLFRINWVGYNGCSGGLGRFGNGWSRWWLSSIPSTIMLRNVLYCPNIHGKLVSPGQLLDDGFKVDLSGGLLTIPDEESGNTVTVLKTGTV</sequence>
<evidence type="ECO:0000313" key="2">
    <source>
        <dbReference type="Proteomes" id="UP000037035"/>
    </source>
</evidence>
<comment type="caution">
    <text evidence="1">The sequence shown here is derived from an EMBL/GenBank/DDBJ whole genome shotgun (WGS) entry which is preliminary data.</text>
</comment>
<dbReference type="OrthoDB" id="2506356at2759"/>
<evidence type="ECO:0000313" key="1">
    <source>
        <dbReference type="EMBL" id="KNZ51574.1"/>
    </source>
</evidence>
<dbReference type="AlphaFoldDB" id="A0A0L6USU6"/>
<name>A0A0L6USU6_9BASI</name>
<gene>
    <name evidence="1" type="ORF">VP01_38g5</name>
</gene>